<keyword evidence="1" id="KW-0472">Membrane</keyword>
<organism evidence="2">
    <name type="scientific">marine metagenome</name>
    <dbReference type="NCBI Taxonomy" id="408172"/>
    <lineage>
        <taxon>unclassified sequences</taxon>
        <taxon>metagenomes</taxon>
        <taxon>ecological metagenomes</taxon>
    </lineage>
</organism>
<accession>A0A381XUN8</accession>
<dbReference type="EMBL" id="UINC01016349">
    <property type="protein sequence ID" value="SVA68131.1"/>
    <property type="molecule type" value="Genomic_DNA"/>
</dbReference>
<proteinExistence type="predicted"/>
<evidence type="ECO:0000256" key="1">
    <source>
        <dbReference type="SAM" id="Phobius"/>
    </source>
</evidence>
<sequence>MNDMISKVTGLWTKGSNVQKIGIVVVAVVVLWAIFG</sequence>
<feature type="transmembrane region" description="Helical" evidence="1">
    <location>
        <begin position="18"/>
        <end position="35"/>
    </location>
</feature>
<dbReference type="AlphaFoldDB" id="A0A381XUN8"/>
<keyword evidence="1" id="KW-0812">Transmembrane</keyword>
<evidence type="ECO:0000313" key="2">
    <source>
        <dbReference type="EMBL" id="SVA68131.1"/>
    </source>
</evidence>
<name>A0A381XUN8_9ZZZZ</name>
<gene>
    <name evidence="2" type="ORF">METZ01_LOCUS120985</name>
</gene>
<protein>
    <submittedName>
        <fullName evidence="2">Uncharacterized protein</fullName>
    </submittedName>
</protein>
<reference evidence="2" key="1">
    <citation type="submission" date="2018-05" db="EMBL/GenBank/DDBJ databases">
        <authorList>
            <person name="Lanie J.A."/>
            <person name="Ng W.-L."/>
            <person name="Kazmierczak K.M."/>
            <person name="Andrzejewski T.M."/>
            <person name="Davidsen T.M."/>
            <person name="Wayne K.J."/>
            <person name="Tettelin H."/>
            <person name="Glass J.I."/>
            <person name="Rusch D."/>
            <person name="Podicherti R."/>
            <person name="Tsui H.-C.T."/>
            <person name="Winkler M.E."/>
        </authorList>
    </citation>
    <scope>NUCLEOTIDE SEQUENCE</scope>
</reference>
<keyword evidence="1" id="KW-1133">Transmembrane helix</keyword>